<name>A0A8X6JGY8_TRICU</name>
<dbReference type="OrthoDB" id="6437757at2759"/>
<feature type="signal peptide" evidence="1">
    <location>
        <begin position="1"/>
        <end position="20"/>
    </location>
</feature>
<proteinExistence type="predicted"/>
<accession>A0A8X6JGY8</accession>
<keyword evidence="3" id="KW-1185">Reference proteome</keyword>
<feature type="chain" id="PRO_5036452716" evidence="1">
    <location>
        <begin position="21"/>
        <end position="115"/>
    </location>
</feature>
<dbReference type="AlphaFoldDB" id="A0A8X6JGY8"/>
<sequence length="115" mass="12766">MISAVFMSICLLGVINLGDSTVIMHLNTPVDGVTNPVRELRMLDSEAGTEPASFPCGNENACGWKIYNRFTREDLYFTPSLCYCPVDKDCTYFADDLQKAAYEYRCTPVTTSTVA</sequence>
<keyword evidence="1" id="KW-0732">Signal</keyword>
<dbReference type="EMBL" id="BMAO01006111">
    <property type="protein sequence ID" value="GFR06111.1"/>
    <property type="molecule type" value="Genomic_DNA"/>
</dbReference>
<evidence type="ECO:0000256" key="1">
    <source>
        <dbReference type="SAM" id="SignalP"/>
    </source>
</evidence>
<reference evidence="2" key="1">
    <citation type="submission" date="2020-07" db="EMBL/GenBank/DDBJ databases">
        <title>Multicomponent nature underlies the extraordinary mechanical properties of spider dragline silk.</title>
        <authorList>
            <person name="Kono N."/>
            <person name="Nakamura H."/>
            <person name="Mori M."/>
            <person name="Yoshida Y."/>
            <person name="Ohtoshi R."/>
            <person name="Malay A.D."/>
            <person name="Moran D.A.P."/>
            <person name="Tomita M."/>
            <person name="Numata K."/>
            <person name="Arakawa K."/>
        </authorList>
    </citation>
    <scope>NUCLEOTIDE SEQUENCE</scope>
</reference>
<gene>
    <name evidence="2" type="ORF">TNCT_630241</name>
</gene>
<protein>
    <submittedName>
        <fullName evidence="2">Uncharacterized protein</fullName>
    </submittedName>
</protein>
<comment type="caution">
    <text evidence="2">The sequence shown here is derived from an EMBL/GenBank/DDBJ whole genome shotgun (WGS) entry which is preliminary data.</text>
</comment>
<dbReference type="Proteomes" id="UP000887116">
    <property type="component" value="Unassembled WGS sequence"/>
</dbReference>
<evidence type="ECO:0000313" key="2">
    <source>
        <dbReference type="EMBL" id="GFR06111.1"/>
    </source>
</evidence>
<evidence type="ECO:0000313" key="3">
    <source>
        <dbReference type="Proteomes" id="UP000887116"/>
    </source>
</evidence>
<organism evidence="2 3">
    <name type="scientific">Trichonephila clavata</name>
    <name type="common">Joro spider</name>
    <name type="synonym">Nephila clavata</name>
    <dbReference type="NCBI Taxonomy" id="2740835"/>
    <lineage>
        <taxon>Eukaryota</taxon>
        <taxon>Metazoa</taxon>
        <taxon>Ecdysozoa</taxon>
        <taxon>Arthropoda</taxon>
        <taxon>Chelicerata</taxon>
        <taxon>Arachnida</taxon>
        <taxon>Araneae</taxon>
        <taxon>Araneomorphae</taxon>
        <taxon>Entelegynae</taxon>
        <taxon>Araneoidea</taxon>
        <taxon>Nephilidae</taxon>
        <taxon>Trichonephila</taxon>
    </lineage>
</organism>